<feature type="compositionally biased region" description="Basic residues" evidence="1">
    <location>
        <begin position="332"/>
        <end position="362"/>
    </location>
</feature>
<feature type="compositionally biased region" description="Low complexity" evidence="1">
    <location>
        <begin position="317"/>
        <end position="329"/>
    </location>
</feature>
<dbReference type="Proteomes" id="UP000247409">
    <property type="component" value="Unassembled WGS sequence"/>
</dbReference>
<dbReference type="InterPro" id="IPR008833">
    <property type="entry name" value="Surf2"/>
</dbReference>
<comment type="caution">
    <text evidence="2">The sequence shown here is derived from an EMBL/GenBank/DDBJ whole genome shotgun (WGS) entry which is preliminary data.</text>
</comment>
<sequence length="362" mass="41677">MCIFLDVGGIKVCRQRTNTTDTLTAQERFTCHNASGSIRVQRSRLAPRQFLAEQLATRWSSEARVDGYERASAKQRTANFLISVVMLPTSEAAMYAKEHPDSTTLLPNGKIRFIQTGMEFPANVQTSALKAYVDGKAFRRAVAKKINDAYEFDQHVPYIIPHPHKDKKHFLYCTLTGCTLPRSRDVLVNHTNGKRFKRRFQEAEKKRLEREQRELKKKQKKKKKKKKKKKTEGGAEGGNKDDEPMDDGTKENDVLDGILSSDDESADSSDDEGEGKEEDETFWTRGKQRTEAPSDEDQIMEDEDDFQREQKGQQEGSKSNSENNLSLLSIKQRARKRQREKMKLQKKVRRDAQRRKRDAMQS</sequence>
<feature type="region of interest" description="Disordered" evidence="1">
    <location>
        <begin position="198"/>
        <end position="362"/>
    </location>
</feature>
<evidence type="ECO:0000256" key="1">
    <source>
        <dbReference type="SAM" id="MobiDB-lite"/>
    </source>
</evidence>
<name>A0A2V3IX06_9FLOR</name>
<dbReference type="STRING" id="448386.A0A2V3IX06"/>
<feature type="compositionally biased region" description="Acidic residues" evidence="1">
    <location>
        <begin position="293"/>
        <end position="306"/>
    </location>
</feature>
<dbReference type="PANTHER" id="PTHR34348">
    <property type="entry name" value="SURFEIT LOCUS PROTEIN 2"/>
    <property type="match status" value="1"/>
</dbReference>
<proteinExistence type="predicted"/>
<dbReference type="Pfam" id="PF05477">
    <property type="entry name" value="SURF2"/>
    <property type="match status" value="1"/>
</dbReference>
<dbReference type="EMBL" id="NBIV01000034">
    <property type="protein sequence ID" value="PXF46672.1"/>
    <property type="molecule type" value="Genomic_DNA"/>
</dbReference>
<evidence type="ECO:0000313" key="2">
    <source>
        <dbReference type="EMBL" id="PXF46672.1"/>
    </source>
</evidence>
<feature type="compositionally biased region" description="Basic and acidic residues" evidence="1">
    <location>
        <begin position="199"/>
        <end position="214"/>
    </location>
</feature>
<feature type="compositionally biased region" description="Basic residues" evidence="1">
    <location>
        <begin position="215"/>
        <end position="230"/>
    </location>
</feature>
<feature type="compositionally biased region" description="Basic and acidic residues" evidence="1">
    <location>
        <begin position="238"/>
        <end position="253"/>
    </location>
</feature>
<organism evidence="2 3">
    <name type="scientific">Gracilariopsis chorda</name>
    <dbReference type="NCBI Taxonomy" id="448386"/>
    <lineage>
        <taxon>Eukaryota</taxon>
        <taxon>Rhodophyta</taxon>
        <taxon>Florideophyceae</taxon>
        <taxon>Rhodymeniophycidae</taxon>
        <taxon>Gracilariales</taxon>
        <taxon>Gracilariaceae</taxon>
        <taxon>Gracilariopsis</taxon>
    </lineage>
</organism>
<dbReference type="AlphaFoldDB" id="A0A2V3IX06"/>
<dbReference type="PANTHER" id="PTHR34348:SF1">
    <property type="entry name" value="SURFEIT LOCUS PROTEIN 2"/>
    <property type="match status" value="1"/>
</dbReference>
<gene>
    <name evidence="2" type="ORF">BWQ96_03498</name>
</gene>
<evidence type="ECO:0000313" key="3">
    <source>
        <dbReference type="Proteomes" id="UP000247409"/>
    </source>
</evidence>
<accession>A0A2V3IX06</accession>
<protein>
    <submittedName>
        <fullName evidence="2">Surfeit locus protein 2</fullName>
    </submittedName>
</protein>
<feature type="compositionally biased region" description="Acidic residues" evidence="1">
    <location>
        <begin position="261"/>
        <end position="281"/>
    </location>
</feature>
<dbReference type="OrthoDB" id="447048at2759"/>
<keyword evidence="3" id="KW-1185">Reference proteome</keyword>
<reference evidence="2 3" key="1">
    <citation type="journal article" date="2018" name="Mol. Biol. Evol.">
        <title>Analysis of the draft genome of the red seaweed Gracilariopsis chorda provides insights into genome size evolution in Rhodophyta.</title>
        <authorList>
            <person name="Lee J."/>
            <person name="Yang E.C."/>
            <person name="Graf L."/>
            <person name="Yang J.H."/>
            <person name="Qiu H."/>
            <person name="Zel Zion U."/>
            <person name="Chan C.X."/>
            <person name="Stephens T.G."/>
            <person name="Weber A.P.M."/>
            <person name="Boo G.H."/>
            <person name="Boo S.M."/>
            <person name="Kim K.M."/>
            <person name="Shin Y."/>
            <person name="Jung M."/>
            <person name="Lee S.J."/>
            <person name="Yim H.S."/>
            <person name="Lee J.H."/>
            <person name="Bhattacharya D."/>
            <person name="Yoon H.S."/>
        </authorList>
    </citation>
    <scope>NUCLEOTIDE SEQUENCE [LARGE SCALE GENOMIC DNA]</scope>
    <source>
        <strain evidence="2 3">SKKU-2015</strain>
        <tissue evidence="2">Whole body</tissue>
    </source>
</reference>